<dbReference type="OrthoDB" id="3412126at2759"/>
<feature type="region of interest" description="Disordered" evidence="2">
    <location>
        <begin position="190"/>
        <end position="251"/>
    </location>
</feature>
<feature type="compositionally biased region" description="Polar residues" evidence="2">
    <location>
        <begin position="60"/>
        <end position="78"/>
    </location>
</feature>
<dbReference type="AlphaFoldDB" id="A0A165CQ21"/>
<feature type="compositionally biased region" description="Polar residues" evidence="2">
    <location>
        <begin position="1"/>
        <end position="22"/>
    </location>
</feature>
<keyword evidence="5" id="KW-1185">Reference proteome</keyword>
<evidence type="ECO:0000313" key="4">
    <source>
        <dbReference type="EMBL" id="KZT51177.1"/>
    </source>
</evidence>
<proteinExistence type="predicted"/>
<feature type="compositionally biased region" description="Basic and acidic residues" evidence="2">
    <location>
        <begin position="109"/>
        <end position="123"/>
    </location>
</feature>
<dbReference type="EMBL" id="KV424121">
    <property type="protein sequence ID" value="KZT51177.1"/>
    <property type="molecule type" value="Genomic_DNA"/>
</dbReference>
<feature type="coiled-coil region" evidence="1">
    <location>
        <begin position="360"/>
        <end position="394"/>
    </location>
</feature>
<evidence type="ECO:0000313" key="3">
    <source>
        <dbReference type="EMBL" id="KZT50127.1"/>
    </source>
</evidence>
<evidence type="ECO:0000313" key="5">
    <source>
        <dbReference type="Proteomes" id="UP000076842"/>
    </source>
</evidence>
<reference evidence="4 5" key="1">
    <citation type="journal article" date="2016" name="Mol. Biol. Evol.">
        <title>Comparative Genomics of Early-Diverging Mushroom-Forming Fungi Provides Insights into the Origins of Lignocellulose Decay Capabilities.</title>
        <authorList>
            <person name="Nagy L.G."/>
            <person name="Riley R."/>
            <person name="Tritt A."/>
            <person name="Adam C."/>
            <person name="Daum C."/>
            <person name="Floudas D."/>
            <person name="Sun H."/>
            <person name="Yadav J.S."/>
            <person name="Pangilinan J."/>
            <person name="Larsson K.H."/>
            <person name="Matsuura K."/>
            <person name="Barry K."/>
            <person name="Labutti K."/>
            <person name="Kuo R."/>
            <person name="Ohm R.A."/>
            <person name="Bhattacharya S.S."/>
            <person name="Shirouzu T."/>
            <person name="Yoshinaga Y."/>
            <person name="Martin F.M."/>
            <person name="Grigoriev I.V."/>
            <person name="Hibbett D.S."/>
        </authorList>
    </citation>
    <scope>NUCLEOTIDE SEQUENCE [LARGE SCALE GENOMIC DNA]</scope>
    <source>
        <strain evidence="4 5">HHB12733</strain>
    </source>
</reference>
<feature type="region of interest" description="Disordered" evidence="2">
    <location>
        <begin position="1"/>
        <end position="31"/>
    </location>
</feature>
<sequence length="474" mass="50243">MSTVDTVDATSLSPSSASNNADGGSLTAPPDWETAISFIDDAQQAVAPFVDFFKAENTSLAPSSKVDTSTMATSTTQPAAELDEKGKGPAKVKAKKKATKKKGEKIALEVREDAGEGSGEKGVKKASKKAGKGKASGETSGEAGAAFASQLVNAYQAKYGTDAEWTPERLKALITGDKISHHIPELVLAPGAHPPAAADDAVEAPAEDAEEASADEDADDDAGSNAAPAADPDADADVPAAWQPSSRLRKEKMEKTVLAGMANSETFNRSTRPEIDLRKATEAEMIIEKVRVANVGEFDGIVAALVALEEQEDAIEGAVGRARESELAESYQVGRRAGWAKTIAARQKEFEKLPLEERKKEVERRKIADAQLELERQQRKLEERQHKKDAGKKKLGKKLANVKEKGKGLVWTYGGKVMEVGLTVALQAILKKFGVDEPEKVLSEVFGLGEALQGMDGLVHGGGDANAGNDNNLC</sequence>
<dbReference type="Proteomes" id="UP000076842">
    <property type="component" value="Unassembled WGS sequence"/>
</dbReference>
<feature type="compositionally biased region" description="Acidic residues" evidence="2">
    <location>
        <begin position="200"/>
        <end position="222"/>
    </location>
</feature>
<feature type="compositionally biased region" description="Low complexity" evidence="2">
    <location>
        <begin position="190"/>
        <end position="199"/>
    </location>
</feature>
<name>A0A165CQ21_9BASI</name>
<dbReference type="STRING" id="1353952.A0A165CQ21"/>
<evidence type="ECO:0000256" key="1">
    <source>
        <dbReference type="SAM" id="Coils"/>
    </source>
</evidence>
<dbReference type="EMBL" id="KV424227">
    <property type="protein sequence ID" value="KZT50127.1"/>
    <property type="molecule type" value="Genomic_DNA"/>
</dbReference>
<evidence type="ECO:0000256" key="2">
    <source>
        <dbReference type="SAM" id="MobiDB-lite"/>
    </source>
</evidence>
<feature type="region of interest" description="Disordered" evidence="2">
    <location>
        <begin position="109"/>
        <end position="142"/>
    </location>
</feature>
<feature type="compositionally biased region" description="Low complexity" evidence="2">
    <location>
        <begin position="223"/>
        <end position="241"/>
    </location>
</feature>
<protein>
    <submittedName>
        <fullName evidence="4">Uncharacterized protein</fullName>
    </submittedName>
</protein>
<keyword evidence="1" id="KW-0175">Coiled coil</keyword>
<accession>A0A165CQ21</accession>
<organism evidence="4 5">
    <name type="scientific">Calocera cornea HHB12733</name>
    <dbReference type="NCBI Taxonomy" id="1353952"/>
    <lineage>
        <taxon>Eukaryota</taxon>
        <taxon>Fungi</taxon>
        <taxon>Dikarya</taxon>
        <taxon>Basidiomycota</taxon>
        <taxon>Agaricomycotina</taxon>
        <taxon>Dacrymycetes</taxon>
        <taxon>Dacrymycetales</taxon>
        <taxon>Dacrymycetaceae</taxon>
        <taxon>Calocera</taxon>
    </lineage>
</organism>
<feature type="region of interest" description="Disordered" evidence="2">
    <location>
        <begin position="60"/>
        <end position="89"/>
    </location>
</feature>
<gene>
    <name evidence="4" type="ORF">CALCODRAFT_503832</name>
    <name evidence="3" type="ORF">CALCODRAFT_505024</name>
</gene>